<keyword evidence="4" id="KW-0418">Kinase</keyword>
<dbReference type="PANTHER" id="PTHR24346:SF30">
    <property type="entry name" value="MATERNAL EMBRYONIC LEUCINE ZIPPER KINASE"/>
    <property type="match status" value="1"/>
</dbReference>
<keyword evidence="4" id="KW-0808">Transferase</keyword>
<dbReference type="EMBL" id="CP113524">
    <property type="protein sequence ID" value="WAJ23659.1"/>
    <property type="molecule type" value="Genomic_DNA"/>
</dbReference>
<dbReference type="CDD" id="cd14014">
    <property type="entry name" value="STKc_PknB_like"/>
    <property type="match status" value="1"/>
</dbReference>
<gene>
    <name evidence="4" type="ORF">OW255_19215</name>
</gene>
<reference evidence="4" key="1">
    <citation type="submission" date="2022-11" db="EMBL/GenBank/DDBJ databases">
        <title>Lacrimispora xylanolytica sy1, complete genome.</title>
        <authorList>
            <person name="Choi S."/>
        </authorList>
    </citation>
    <scope>NUCLEOTIDE SEQUENCE</scope>
    <source>
        <strain evidence="4">Sy1</strain>
    </source>
</reference>
<dbReference type="InterPro" id="IPR011009">
    <property type="entry name" value="Kinase-like_dom_sf"/>
</dbReference>
<keyword evidence="2" id="KW-0067">ATP-binding</keyword>
<feature type="domain" description="Protein kinase" evidence="3">
    <location>
        <begin position="24"/>
        <end position="260"/>
    </location>
</feature>
<evidence type="ECO:0000256" key="1">
    <source>
        <dbReference type="ARBA" id="ARBA00022741"/>
    </source>
</evidence>
<dbReference type="Pfam" id="PF00069">
    <property type="entry name" value="Pkinase"/>
    <property type="match status" value="1"/>
</dbReference>
<evidence type="ECO:0000313" key="5">
    <source>
        <dbReference type="Proteomes" id="UP001163115"/>
    </source>
</evidence>
<proteinExistence type="predicted"/>
<evidence type="ECO:0000256" key="2">
    <source>
        <dbReference type="ARBA" id="ARBA00022840"/>
    </source>
</evidence>
<keyword evidence="5" id="KW-1185">Reference proteome</keyword>
<dbReference type="Proteomes" id="UP001163115">
    <property type="component" value="Chromosome"/>
</dbReference>
<dbReference type="SUPFAM" id="SSF56112">
    <property type="entry name" value="Protein kinase-like (PK-like)"/>
    <property type="match status" value="1"/>
</dbReference>
<dbReference type="InterPro" id="IPR000719">
    <property type="entry name" value="Prot_kinase_dom"/>
</dbReference>
<dbReference type="PANTHER" id="PTHR24346">
    <property type="entry name" value="MAP/MICROTUBULE AFFINITY-REGULATING KINASE"/>
    <property type="match status" value="1"/>
</dbReference>
<evidence type="ECO:0000259" key="3">
    <source>
        <dbReference type="PROSITE" id="PS50011"/>
    </source>
</evidence>
<protein>
    <submittedName>
        <fullName evidence="4">Serine/threonine-protein kinase</fullName>
    </submittedName>
</protein>
<organism evidence="4 5">
    <name type="scientific">Lacrimispora xylanolytica</name>
    <dbReference type="NCBI Taxonomy" id="29375"/>
    <lineage>
        <taxon>Bacteria</taxon>
        <taxon>Bacillati</taxon>
        <taxon>Bacillota</taxon>
        <taxon>Clostridia</taxon>
        <taxon>Lachnospirales</taxon>
        <taxon>Lachnospiraceae</taxon>
        <taxon>Lacrimispora</taxon>
    </lineage>
</organism>
<dbReference type="PROSITE" id="PS50011">
    <property type="entry name" value="PROTEIN_KINASE_DOM"/>
    <property type="match status" value="1"/>
</dbReference>
<accession>A0ABY7AB46</accession>
<dbReference type="GO" id="GO:0016301">
    <property type="term" value="F:kinase activity"/>
    <property type="evidence" value="ECO:0007669"/>
    <property type="project" value="UniProtKB-KW"/>
</dbReference>
<name>A0ABY7AB46_9FIRM</name>
<dbReference type="RefSeq" id="WP_268115039.1">
    <property type="nucleotide sequence ID" value="NZ_CP113524.1"/>
</dbReference>
<keyword evidence="1" id="KW-0547">Nucleotide-binding</keyword>
<sequence>MPRDDIGQAIKEVAAISAVLFGKYQLRGILGTGRAGTVFLAVHLGLEEYRAIKRVPKSILNYDRFRREALVLKELRHPGIPIVYDVEEDESYSYLIEEYLEGESLFDLVKKQGHLSRELAIYYGIQLTNIIHYLHSAGPNPILHLDLQPKNLLLCHDTVKLIDFGLAASMDVANEPGERYGTVGCAAPEQYKKDGILDERTDIYAIGTILHYLYTGTFPKLPYKPGQTVEPALSAILSGCLKEEKEDRFSTAQALGERLIQLKNMGTAAKDRLQSSSLTIALFGSKPGAGATHIGIGLSVYLRNLGYPNLLEEKTDSGMGAGLFAYAGGVRDQYGLLRHHGFVWKPYYGPGVKLKEPPIHVKILDYGACEEAVLSGEIDAILMVCDGSQWSSETSWQAASRAVKKGLPYGIIYNHTVPGARIRLPEGGEAARCFRAPYFPDPFSIEKGELQFYKALLSRLLKDKNMKQRWLAGIRGRLVSWVTGLFDPMVSGKAKSIWKGW</sequence>
<evidence type="ECO:0000313" key="4">
    <source>
        <dbReference type="EMBL" id="WAJ23659.1"/>
    </source>
</evidence>
<dbReference type="Gene3D" id="1.10.510.10">
    <property type="entry name" value="Transferase(Phosphotransferase) domain 1"/>
    <property type="match status" value="1"/>
</dbReference>